<evidence type="ECO:0000313" key="2">
    <source>
        <dbReference type="EMBL" id="SFR83182.1"/>
    </source>
</evidence>
<protein>
    <submittedName>
        <fullName evidence="2">Uncharacterized 2Fe-2 and 4Fe-4S clusters-containing protein, contains DUF4445 domain</fullName>
    </submittedName>
</protein>
<proteinExistence type="predicted"/>
<dbReference type="Pfam" id="PF14574">
    <property type="entry name" value="RACo_C_ter"/>
    <property type="match status" value="1"/>
</dbReference>
<dbReference type="AlphaFoldDB" id="A0A1I6JW29"/>
<organism evidence="2 3">
    <name type="scientific">Anaeromicropila populeti</name>
    <dbReference type="NCBI Taxonomy" id="37658"/>
    <lineage>
        <taxon>Bacteria</taxon>
        <taxon>Bacillati</taxon>
        <taxon>Bacillota</taxon>
        <taxon>Clostridia</taxon>
        <taxon>Lachnospirales</taxon>
        <taxon>Lachnospiraceae</taxon>
        <taxon>Anaeromicropila</taxon>
    </lineage>
</organism>
<reference evidence="2 3" key="1">
    <citation type="submission" date="2016-10" db="EMBL/GenBank/DDBJ databases">
        <authorList>
            <person name="de Groot N.N."/>
        </authorList>
    </citation>
    <scope>NUCLEOTIDE SEQUENCE [LARGE SCALE GENOMIC DNA]</scope>
    <source>
        <strain evidence="2 3">743A</strain>
    </source>
</reference>
<dbReference type="Gene3D" id="3.10.20.30">
    <property type="match status" value="1"/>
</dbReference>
<accession>A0A1I6JW29</accession>
<feature type="domain" description="2Fe-2S ferredoxin-type" evidence="1">
    <location>
        <begin position="2"/>
        <end position="94"/>
    </location>
</feature>
<dbReference type="PROSITE" id="PS51085">
    <property type="entry name" value="2FE2S_FER_2"/>
    <property type="match status" value="1"/>
</dbReference>
<dbReference type="OrthoDB" id="9810588at2"/>
<name>A0A1I6JW29_9FIRM</name>
<dbReference type="PANTHER" id="PTHR42895:SF2">
    <property type="entry name" value="IRON-SULFUR CLUSTER PROTEIN"/>
    <property type="match status" value="1"/>
</dbReference>
<gene>
    <name evidence="2" type="ORF">SAMN05661086_02003</name>
</gene>
<dbReference type="Pfam" id="PF17651">
    <property type="entry name" value="Raco_middle"/>
    <property type="match status" value="1"/>
</dbReference>
<dbReference type="InterPro" id="IPR052911">
    <property type="entry name" value="Corrinoid_activation_enz"/>
</dbReference>
<dbReference type="Pfam" id="PF00111">
    <property type="entry name" value="Fer2"/>
    <property type="match status" value="1"/>
</dbReference>
<dbReference type="InterPro" id="IPR027980">
    <property type="entry name" value="RACo_C"/>
</dbReference>
<dbReference type="PANTHER" id="PTHR42895">
    <property type="entry name" value="IRON-SULFUR CLUSTER-BINDING PROTEIN-RELATED"/>
    <property type="match status" value="1"/>
</dbReference>
<dbReference type="InterPro" id="IPR012675">
    <property type="entry name" value="Beta-grasp_dom_sf"/>
</dbReference>
<dbReference type="CDD" id="cd00207">
    <property type="entry name" value="fer2"/>
    <property type="match status" value="1"/>
</dbReference>
<dbReference type="Gene3D" id="3.30.420.480">
    <property type="entry name" value="Domain of unknown function (DUF4445)"/>
    <property type="match status" value="1"/>
</dbReference>
<dbReference type="InterPro" id="IPR036010">
    <property type="entry name" value="2Fe-2S_ferredoxin-like_sf"/>
</dbReference>
<dbReference type="InterPro" id="IPR041414">
    <property type="entry name" value="Raco-like_middle"/>
</dbReference>
<dbReference type="InterPro" id="IPR001041">
    <property type="entry name" value="2Fe-2S_ferredoxin-type"/>
</dbReference>
<dbReference type="SUPFAM" id="SSF54292">
    <property type="entry name" value="2Fe-2S ferredoxin-like"/>
    <property type="match status" value="1"/>
</dbReference>
<sequence length="523" mass="58014">MVEVTVLPVQNKFYAEESTSLMDIMSQNKLEVPFVCGGHGLCGKCKVLVSKGNDKNFSDAELKLLSEEERTRGLRLACEMKVEQDICIIIDQYSEDVTSLTKSYKERKNHSYTKKDTFVMAVDLGTTTIVASFLYNREERIYTITRTNPQSSYGLDVVARISYAIISEKNQVLLHEIVIDCFREMIREFAETYHILAEQVKEIVIMGNTTMIHLAFNESLEGLAKVPFTYERKERVVLAKELKIEIKENGKVLTPALIGGHVGTDTLGCILETKMWRREGCCLMIDIGTNGEIVVSKEGKLYACSTAAGPAFEGGNIVQGMKAQAGAVYKAEVRQRKIDYEVIGGGKATGICGSGLIDIVSCMLELRIMDETGRIVPAGLVGHEDEAAEKFVITPIGSSPEVAVYQKDIRQLQLAKAAIYAGVQMLLEHLSICSEELDKIFIAGAFGNNLNIERAVKIGLLPDVPSDKYEYIGNGSLLGGEIILKNEISFQEANEIAKQVTHVELAEQERFQQIFIASMDFNR</sequence>
<dbReference type="EMBL" id="FOYZ01000007">
    <property type="protein sequence ID" value="SFR83182.1"/>
    <property type="molecule type" value="Genomic_DNA"/>
</dbReference>
<dbReference type="STRING" id="37658.SAMN05661086_02003"/>
<keyword evidence="3" id="KW-1185">Reference proteome</keyword>
<dbReference type="GO" id="GO:0051536">
    <property type="term" value="F:iron-sulfur cluster binding"/>
    <property type="evidence" value="ECO:0007669"/>
    <property type="project" value="InterPro"/>
</dbReference>
<evidence type="ECO:0000259" key="1">
    <source>
        <dbReference type="PROSITE" id="PS51085"/>
    </source>
</evidence>
<dbReference type="Proteomes" id="UP000199659">
    <property type="component" value="Unassembled WGS sequence"/>
</dbReference>
<dbReference type="RefSeq" id="WP_092560545.1">
    <property type="nucleotide sequence ID" value="NZ_FOYZ01000007.1"/>
</dbReference>
<evidence type="ECO:0000313" key="3">
    <source>
        <dbReference type="Proteomes" id="UP000199659"/>
    </source>
</evidence>
<dbReference type="InterPro" id="IPR042259">
    <property type="entry name" value="Raco-like_middle_sf"/>
</dbReference>